<reference evidence="2 3" key="1">
    <citation type="submission" date="2021-06" db="EMBL/GenBank/DDBJ databases">
        <authorList>
            <person name="Palmer J.M."/>
        </authorList>
    </citation>
    <scope>NUCLEOTIDE SEQUENCE [LARGE SCALE GENOMIC DNA]</scope>
    <source>
        <strain evidence="2 3">AS_MEX2019</strain>
        <tissue evidence="2">Muscle</tissue>
    </source>
</reference>
<dbReference type="EMBL" id="JAHRIP010026415">
    <property type="protein sequence ID" value="MEQ2290007.1"/>
    <property type="molecule type" value="Genomic_DNA"/>
</dbReference>
<evidence type="ECO:0000313" key="3">
    <source>
        <dbReference type="Proteomes" id="UP001469553"/>
    </source>
</evidence>
<proteinExistence type="predicted"/>
<protein>
    <submittedName>
        <fullName evidence="2">Uncharacterized protein</fullName>
    </submittedName>
</protein>
<feature type="region of interest" description="Disordered" evidence="1">
    <location>
        <begin position="43"/>
        <end position="90"/>
    </location>
</feature>
<dbReference type="Proteomes" id="UP001469553">
    <property type="component" value="Unassembled WGS sequence"/>
</dbReference>
<dbReference type="InterPro" id="IPR008160">
    <property type="entry name" value="Collagen"/>
</dbReference>
<organism evidence="2 3">
    <name type="scientific">Ameca splendens</name>
    <dbReference type="NCBI Taxonomy" id="208324"/>
    <lineage>
        <taxon>Eukaryota</taxon>
        <taxon>Metazoa</taxon>
        <taxon>Chordata</taxon>
        <taxon>Craniata</taxon>
        <taxon>Vertebrata</taxon>
        <taxon>Euteleostomi</taxon>
        <taxon>Actinopterygii</taxon>
        <taxon>Neopterygii</taxon>
        <taxon>Teleostei</taxon>
        <taxon>Neoteleostei</taxon>
        <taxon>Acanthomorphata</taxon>
        <taxon>Ovalentaria</taxon>
        <taxon>Atherinomorphae</taxon>
        <taxon>Cyprinodontiformes</taxon>
        <taxon>Goodeidae</taxon>
        <taxon>Ameca</taxon>
    </lineage>
</organism>
<comment type="caution">
    <text evidence="2">The sequence shown here is derived from an EMBL/GenBank/DDBJ whole genome shotgun (WGS) entry which is preliminary data.</text>
</comment>
<evidence type="ECO:0000256" key="1">
    <source>
        <dbReference type="SAM" id="MobiDB-lite"/>
    </source>
</evidence>
<sequence length="116" mass="12533">MQSSSTFWIIFIFRQDQRYIEKMRLCFLLCLMVPLSLRQMQGLPGARGETGLPGQRGARGPRGPTGLSGPTGPPGYSGPRGEPGPPGPVIMCGQDLFGSVGRDVERLMKISAKLDV</sequence>
<feature type="non-terminal residue" evidence="2">
    <location>
        <position position="116"/>
    </location>
</feature>
<keyword evidence="3" id="KW-1185">Reference proteome</keyword>
<feature type="compositionally biased region" description="Low complexity" evidence="1">
    <location>
        <begin position="52"/>
        <end position="70"/>
    </location>
</feature>
<name>A0ABV0Y890_9TELE</name>
<gene>
    <name evidence="2" type="ORF">AMECASPLE_038957</name>
</gene>
<dbReference type="Pfam" id="PF01391">
    <property type="entry name" value="Collagen"/>
    <property type="match status" value="1"/>
</dbReference>
<accession>A0ABV0Y890</accession>
<evidence type="ECO:0000313" key="2">
    <source>
        <dbReference type="EMBL" id="MEQ2290007.1"/>
    </source>
</evidence>